<evidence type="ECO:0000259" key="1">
    <source>
        <dbReference type="PROSITE" id="PS51208"/>
    </source>
</evidence>
<dbReference type="SUPFAM" id="SSF103515">
    <property type="entry name" value="Autotransporter"/>
    <property type="match status" value="1"/>
</dbReference>
<comment type="caution">
    <text evidence="2">The sequence shown here is derived from an EMBL/GenBank/DDBJ whole genome shotgun (WGS) entry which is preliminary data.</text>
</comment>
<keyword evidence="3" id="KW-1185">Reference proteome</keyword>
<dbReference type="InterPro" id="IPR036709">
    <property type="entry name" value="Autotransporte_beta_dom_sf"/>
</dbReference>
<gene>
    <name evidence="2" type="ORF">ME3_00019</name>
</gene>
<dbReference type="Pfam" id="PF03797">
    <property type="entry name" value="Autotransporter"/>
    <property type="match status" value="1"/>
</dbReference>
<dbReference type="NCBIfam" id="TIGR01414">
    <property type="entry name" value="autotrans_barl"/>
    <property type="match status" value="1"/>
</dbReference>
<dbReference type="GO" id="GO:0019867">
    <property type="term" value="C:outer membrane"/>
    <property type="evidence" value="ECO:0007669"/>
    <property type="project" value="InterPro"/>
</dbReference>
<dbReference type="InterPro" id="IPR011050">
    <property type="entry name" value="Pectin_lyase_fold/virulence"/>
</dbReference>
<dbReference type="Gene3D" id="2.40.128.130">
    <property type="entry name" value="Autotransporter beta-domain"/>
    <property type="match status" value="1"/>
</dbReference>
<dbReference type="InterPro" id="IPR012332">
    <property type="entry name" value="Autotransporter_pectin_lyase_C"/>
</dbReference>
<feature type="domain" description="Autotransporter" evidence="1">
    <location>
        <begin position="1040"/>
        <end position="1317"/>
    </location>
</feature>
<reference evidence="2 3" key="1">
    <citation type="submission" date="2012-03" db="EMBL/GenBank/DDBJ databases">
        <title>The Genome Sequence of Bartonella melophagi K-2C.</title>
        <authorList>
            <consortium name="The Broad Institute Genome Sequencing Platform"/>
            <consortium name="The Broad Institute Genome Sequencing Center for Infectious Disease"/>
            <person name="Feldgarden M."/>
            <person name="Kirby J."/>
            <person name="Kosoy M."/>
            <person name="Birtles R."/>
            <person name="Probert W.S."/>
            <person name="Chiaraviglio L."/>
            <person name="Young S.K."/>
            <person name="Zeng Q."/>
            <person name="Gargeya S."/>
            <person name="Fitzgerald M."/>
            <person name="Haas B."/>
            <person name="Abouelleil A."/>
            <person name="Alvarado L."/>
            <person name="Arachchi H.M."/>
            <person name="Berlin A."/>
            <person name="Chapman S.B."/>
            <person name="Gearin G."/>
            <person name="Goldberg J."/>
            <person name="Griggs A."/>
            <person name="Gujja S."/>
            <person name="Hansen M."/>
            <person name="Heiman D."/>
            <person name="Howarth C."/>
            <person name="Larimer J."/>
            <person name="Lui A."/>
            <person name="MacDonald P.J.P."/>
            <person name="McCowen C."/>
            <person name="Montmayeur A."/>
            <person name="Murphy C."/>
            <person name="Neiman D."/>
            <person name="Pearson M."/>
            <person name="Priest M."/>
            <person name="Roberts A."/>
            <person name="Saif S."/>
            <person name="Shea T."/>
            <person name="Sisk P."/>
            <person name="Stolte C."/>
            <person name="Sykes S."/>
            <person name="Wortman J."/>
            <person name="Nusbaum C."/>
            <person name="Birren B."/>
        </authorList>
    </citation>
    <scope>NUCLEOTIDE SEQUENCE [LARGE SCALE GENOMIC DNA]</scope>
    <source>
        <strain evidence="2 3">K-2C</strain>
    </source>
</reference>
<dbReference type="InterPro" id="IPR043990">
    <property type="entry name" value="AC_1"/>
</dbReference>
<dbReference type="PROSITE" id="PS51208">
    <property type="entry name" value="AUTOTRANSPORTER"/>
    <property type="match status" value="1"/>
</dbReference>
<dbReference type="Gene3D" id="2.160.20.20">
    <property type="match status" value="2"/>
</dbReference>
<dbReference type="EMBL" id="AIMA01000001">
    <property type="protein sequence ID" value="EJF92152.1"/>
    <property type="molecule type" value="Genomic_DNA"/>
</dbReference>
<feature type="non-terminal residue" evidence="2">
    <location>
        <position position="1"/>
    </location>
</feature>
<organism evidence="2 3">
    <name type="scientific">Bartonella melophagi K-2C</name>
    <dbReference type="NCBI Taxonomy" id="1094557"/>
    <lineage>
        <taxon>Bacteria</taxon>
        <taxon>Pseudomonadati</taxon>
        <taxon>Pseudomonadota</taxon>
        <taxon>Alphaproteobacteria</taxon>
        <taxon>Hyphomicrobiales</taxon>
        <taxon>Bartonellaceae</taxon>
        <taxon>Bartonella</taxon>
    </lineage>
</organism>
<dbReference type="SUPFAM" id="SSF51126">
    <property type="entry name" value="Pectin lyase-like"/>
    <property type="match status" value="2"/>
</dbReference>
<name>J1K3R9_9HYPH</name>
<dbReference type="SMART" id="SM00710">
    <property type="entry name" value="PbH1"/>
    <property type="match status" value="8"/>
</dbReference>
<protein>
    <submittedName>
        <fullName evidence="2">Outer membrane autotransporter barrel domain-containing protein</fullName>
    </submittedName>
</protein>
<dbReference type="RefSeq" id="WP_007475969.1">
    <property type="nucleotide sequence ID" value="NZ_JH725081.1"/>
</dbReference>
<evidence type="ECO:0000313" key="2">
    <source>
        <dbReference type="EMBL" id="EJF92152.1"/>
    </source>
</evidence>
<evidence type="ECO:0000313" key="3">
    <source>
        <dbReference type="Proteomes" id="UP000009017"/>
    </source>
</evidence>
<dbReference type="SMART" id="SM00869">
    <property type="entry name" value="Autotransporter"/>
    <property type="match status" value="1"/>
</dbReference>
<dbReference type="InterPro" id="IPR006315">
    <property type="entry name" value="OM_autotransptr_brl_dom"/>
</dbReference>
<dbReference type="PATRIC" id="fig|1094557.3.peg.22"/>
<dbReference type="HOGENOM" id="CLU_260141_0_0_5"/>
<dbReference type="eggNOG" id="COG3468">
    <property type="taxonomic scope" value="Bacteria"/>
</dbReference>
<proteinExistence type="predicted"/>
<accession>J1K3R9</accession>
<sequence>VKEGVVMVGGKSLTLNKVEISKVTTGIAMSGSGTLTVSGATEIEFTGGIGVQVGKDVTAKLTETKIVGKDKGYGVYVGGGTVLLEKVTIEGKEKSTGLYMTQGAVWLKETTLRNVAKGLTISEGDVRMEGGSVEFTDKYGISVSEGEALLTGVKITGIGNKGTATDTSTGVQVRGGEGTQGTLMLDNVRISEVGIGAYVGEKGLLVMDKGSINFKGDYGIYFDQGYALLNGVHITGSGHQGTGIKVGDGQLLMVDTTLKNVAEGMTISEGGVHMEGGSIEFAREHGILLKQGRTLLTHVSMKYTGDSHNGTFLKVEADSVLDAQGKRVLNTADIKGLGIKMDGQAKASGVYVTNGGRVMLKSAIFSDILNGVEVENGQFRMEDGKISFHGDHAINLATGNVLLKGVIIEYKGDNKLIKDADTPDFIKVAGKGANLAAIKVVISGDRWGRGRGIHITKGGHVTLNHSHLTKIQNAITVEEGSVWMGNGSINFKGDYGIKLDKGQISLNNIQMNYEGNGIVDFIKVKGRESIVKALGTVINGNDKGKGAYVTNGGHVRLIHSSLNKVDTGITVENAEITMSNTSMSFKGSYGVSLNVGKAVLNKVSMTYTGDNDTDFLKAKGKGANLAANKITIKGSKNKGQGLHVTKGAKITLLQSELTGIAKGIHIDSGVVNVRRSTITVEGDESCGISLWGSQKSTKAHLKRSRRSAPSNLTTVYRVPEIPEVGVVNLTQTILKVPNSIVIHGKTAESFITLKDSNISGDLLLGAENGSAIMLVTNNSLLTGGSHVDDESNALFYLTNKSKWFLTNRKNKNLKKSFSSVSGMMLKDSAIIFERPTSDDYQTLHIGKGSHSVYLAQGDAQFHLNIRINRDGSLDDNKTDRILIHGNVVGTTKIHMNTSSNEESAVNSKTNKNNDHQSISIVQVSGSAKKDSFRLNYGYVTLSNSPYQYHLVAYGPNSDLKAADPQKRLVGGDGDFWDFRLESKYIPFDPRHSGKMPIKPAIVPQAPAYLLLPNALFHAGLIDINNQTELLGTMVTSFDPFFNGKPAFFIRGYGGSHTYTSDLSTLEYGYGGKFDYRAVDAAVLLNTLESEQNSAFVGAIGTYGKLSLQPQDVEKSKKSNFDHWSVTAYASLQHNTGFYVNGLLSYGLSRGDVETLARGKTAKITGKPLRAALTGGKAFLTGYEGLVFEPQMQLIYQYLMFNSARDIDGFDIKMGSPSQLTTRLGGRLAQEFALIEEDSSVSFYGKLHLMGSFGGKQFVQFKDTFQLGAFGSSMEAGVGVQAQLSSQIALHGDVVYQQKLTKAGFSGSTFSGGLRYRF</sequence>
<dbReference type="Proteomes" id="UP000009017">
    <property type="component" value="Unassembled WGS sequence"/>
</dbReference>
<dbReference type="InterPro" id="IPR006626">
    <property type="entry name" value="PbH1"/>
</dbReference>
<dbReference type="InterPro" id="IPR005546">
    <property type="entry name" value="Autotransporte_beta"/>
</dbReference>
<dbReference type="Pfam" id="PF18883">
    <property type="entry name" value="AC_1"/>
    <property type="match status" value="1"/>
</dbReference>